<feature type="region of interest" description="Disordered" evidence="2">
    <location>
        <begin position="1"/>
        <end position="22"/>
    </location>
</feature>
<dbReference type="EMBL" id="JAGKQQ010000001">
    <property type="protein sequence ID" value="MBP3954046.1"/>
    <property type="molecule type" value="Genomic_DNA"/>
</dbReference>
<name>A0ABS5BK14_9BACT</name>
<gene>
    <name evidence="3" type="ORF">J8F10_01875</name>
</gene>
<accession>A0ABS5BK14</accession>
<dbReference type="Proteomes" id="UP000676565">
    <property type="component" value="Unassembled WGS sequence"/>
</dbReference>
<keyword evidence="4" id="KW-1185">Reference proteome</keyword>
<evidence type="ECO:0000256" key="1">
    <source>
        <dbReference type="SAM" id="Coils"/>
    </source>
</evidence>
<reference evidence="3 4" key="1">
    <citation type="submission" date="2021-04" db="EMBL/GenBank/DDBJ databases">
        <authorList>
            <person name="Ivanova A."/>
        </authorList>
    </citation>
    <scope>NUCLEOTIDE SEQUENCE [LARGE SCALE GENOMIC DNA]</scope>
    <source>
        <strain evidence="3 4">G18</strain>
    </source>
</reference>
<protein>
    <submittedName>
        <fullName evidence="3">Uncharacterized protein</fullName>
    </submittedName>
</protein>
<sequence length="319" mass="34384">MEEEKKAKKPRAPKAPPPPKSIDELVQNALKLAATDPKAKWSAAKAGALFNTKEVNSAAAIERCLDANRPLLKQHKDGATLTGAGFEEVAATLSEEQVAPLAKSVAGGLPISEQADFLQGVIGRTPLAAAELNPLLEEAIAAEQASRQAREEEAAKRRAAEEASLKALERAQKLIAERQQARVAELLRLLEIEGQKPPEPAPRPTSVEPAPQPKSVSTVPETAEDKDFRRDVAAQLASSWRATWEMNKPDAREFLESAMWNISGFKLVGEVGQRVAYSGRTHESVAGVFGGDQVKVVRPGWALDEDAGEFVVLKAVVEK</sequence>
<feature type="region of interest" description="Disordered" evidence="2">
    <location>
        <begin position="194"/>
        <end position="227"/>
    </location>
</feature>
<dbReference type="RefSeq" id="WP_210652138.1">
    <property type="nucleotide sequence ID" value="NZ_JAGKQQ010000001.1"/>
</dbReference>
<comment type="caution">
    <text evidence="3">The sequence shown here is derived from an EMBL/GenBank/DDBJ whole genome shotgun (WGS) entry which is preliminary data.</text>
</comment>
<evidence type="ECO:0000313" key="4">
    <source>
        <dbReference type="Proteomes" id="UP000676565"/>
    </source>
</evidence>
<evidence type="ECO:0000256" key="2">
    <source>
        <dbReference type="SAM" id="MobiDB-lite"/>
    </source>
</evidence>
<keyword evidence="1" id="KW-0175">Coiled coil</keyword>
<evidence type="ECO:0000313" key="3">
    <source>
        <dbReference type="EMBL" id="MBP3954046.1"/>
    </source>
</evidence>
<proteinExistence type="predicted"/>
<organism evidence="3 4">
    <name type="scientific">Gemmata palustris</name>
    <dbReference type="NCBI Taxonomy" id="2822762"/>
    <lineage>
        <taxon>Bacteria</taxon>
        <taxon>Pseudomonadati</taxon>
        <taxon>Planctomycetota</taxon>
        <taxon>Planctomycetia</taxon>
        <taxon>Gemmatales</taxon>
        <taxon>Gemmataceae</taxon>
        <taxon>Gemmata</taxon>
    </lineage>
</organism>
<feature type="coiled-coil region" evidence="1">
    <location>
        <begin position="142"/>
        <end position="171"/>
    </location>
</feature>